<proteinExistence type="predicted"/>
<accession>A0A8S1QAN9</accession>
<reference evidence="2" key="1">
    <citation type="submission" date="2021-01" db="EMBL/GenBank/DDBJ databases">
        <authorList>
            <consortium name="Genoscope - CEA"/>
            <person name="William W."/>
        </authorList>
    </citation>
    <scope>NUCLEOTIDE SEQUENCE</scope>
</reference>
<gene>
    <name evidence="2" type="ORF">PPRIM_AZ9-3.1.T1490061</name>
</gene>
<keyword evidence="3" id="KW-1185">Reference proteome</keyword>
<feature type="domain" description="Jacalin-type lectin" evidence="1">
    <location>
        <begin position="2"/>
        <end position="145"/>
    </location>
</feature>
<dbReference type="EMBL" id="CAJJDM010000153">
    <property type="protein sequence ID" value="CAD8111831.1"/>
    <property type="molecule type" value="Genomic_DNA"/>
</dbReference>
<evidence type="ECO:0000313" key="2">
    <source>
        <dbReference type="EMBL" id="CAD8111831.1"/>
    </source>
</evidence>
<comment type="caution">
    <text evidence="2">The sequence shown here is derived from an EMBL/GenBank/DDBJ whole genome shotgun (WGS) entry which is preliminary data.</text>
</comment>
<dbReference type="AlphaFoldDB" id="A0A8S1QAN9"/>
<dbReference type="Proteomes" id="UP000688137">
    <property type="component" value="Unassembled WGS sequence"/>
</dbReference>
<dbReference type="OMA" id="YVWEEEF"/>
<dbReference type="PROSITE" id="PS51752">
    <property type="entry name" value="JACALIN_LECTIN"/>
    <property type="match status" value="1"/>
</dbReference>
<dbReference type="SMART" id="SM00915">
    <property type="entry name" value="Jacalin"/>
    <property type="match status" value="1"/>
</dbReference>
<dbReference type="InterPro" id="IPR001229">
    <property type="entry name" value="Jacalin-like_lectin_dom"/>
</dbReference>
<organism evidence="2 3">
    <name type="scientific">Paramecium primaurelia</name>
    <dbReference type="NCBI Taxonomy" id="5886"/>
    <lineage>
        <taxon>Eukaryota</taxon>
        <taxon>Sar</taxon>
        <taxon>Alveolata</taxon>
        <taxon>Ciliophora</taxon>
        <taxon>Intramacronucleata</taxon>
        <taxon>Oligohymenophorea</taxon>
        <taxon>Peniculida</taxon>
        <taxon>Parameciidae</taxon>
        <taxon>Paramecium</taxon>
    </lineage>
</organism>
<dbReference type="Pfam" id="PF01419">
    <property type="entry name" value="Jacalin"/>
    <property type="match status" value="1"/>
</dbReference>
<name>A0A8S1QAN9_PARPR</name>
<sequence>MEGKYLQVGKPTGDDFDDGMIDKISRIKIQYNKQYIVAIGIFYEQRQIYKFHNFCVNSISKFYFYVWEEEFIIEKDDYLQQVSGTYDGTYITSLQFLTYNGQSMHFKASCLGDQFFIENLGDTFSSCSGSFDRNGLTSLVFKLMPLNWNDFERVQNKILLLSYGHHYPQKYVPQFSQYLNYPQN</sequence>
<protein>
    <recommendedName>
        <fullName evidence="1">Jacalin-type lectin domain-containing protein</fullName>
    </recommendedName>
</protein>
<evidence type="ECO:0000259" key="1">
    <source>
        <dbReference type="PROSITE" id="PS51752"/>
    </source>
</evidence>
<evidence type="ECO:0000313" key="3">
    <source>
        <dbReference type="Proteomes" id="UP000688137"/>
    </source>
</evidence>